<dbReference type="RefSeq" id="WP_201734717.1">
    <property type="nucleotide sequence ID" value="NZ_CAJGUS010000058.1"/>
</dbReference>
<dbReference type="AlphaFoldDB" id="A0AAW9JTK9"/>
<keyword evidence="3" id="KW-0804">Transcription</keyword>
<gene>
    <name evidence="5" type="ORF">RAK27_09400</name>
</gene>
<dbReference type="Gene3D" id="2.60.120.10">
    <property type="entry name" value="Jelly Rolls"/>
    <property type="match status" value="1"/>
</dbReference>
<dbReference type="InterPro" id="IPR018062">
    <property type="entry name" value="HTH_AraC-typ_CS"/>
</dbReference>
<dbReference type="InterPro" id="IPR037923">
    <property type="entry name" value="HTH-like"/>
</dbReference>
<organism evidence="5 6">
    <name type="scientific">Carnobacterium maltaromaticum</name>
    <name type="common">Carnobacterium piscicola</name>
    <dbReference type="NCBI Taxonomy" id="2751"/>
    <lineage>
        <taxon>Bacteria</taxon>
        <taxon>Bacillati</taxon>
        <taxon>Bacillota</taxon>
        <taxon>Bacilli</taxon>
        <taxon>Lactobacillales</taxon>
        <taxon>Carnobacteriaceae</taxon>
        <taxon>Carnobacterium</taxon>
    </lineage>
</organism>
<feature type="domain" description="HTH araC/xylS-type" evidence="4">
    <location>
        <begin position="174"/>
        <end position="272"/>
    </location>
</feature>
<evidence type="ECO:0000259" key="4">
    <source>
        <dbReference type="PROSITE" id="PS01124"/>
    </source>
</evidence>
<dbReference type="Gene3D" id="1.10.10.60">
    <property type="entry name" value="Homeodomain-like"/>
    <property type="match status" value="2"/>
</dbReference>
<dbReference type="Proteomes" id="UP001290462">
    <property type="component" value="Unassembled WGS sequence"/>
</dbReference>
<dbReference type="InterPro" id="IPR003313">
    <property type="entry name" value="AraC-bd"/>
</dbReference>
<feature type="domain" description="HTH araC/xylS-type" evidence="4">
    <location>
        <begin position="289"/>
        <end position="387"/>
    </location>
</feature>
<dbReference type="InterPro" id="IPR014710">
    <property type="entry name" value="RmlC-like_jellyroll"/>
</dbReference>
<evidence type="ECO:0000256" key="3">
    <source>
        <dbReference type="ARBA" id="ARBA00023163"/>
    </source>
</evidence>
<sequence length="390" mass="45771">MNQLPEFSMSDFIVTKEIYRQPTTKASQMYIQFIFVTQGQGSMQVNDQEYPLKKGSLLWLFSYHVYHLQEVEEELHFITFQLSLNLILFSTFTTQTTEKHLRFFEYWDTPALTSHGEDFLYLNQVFSHALTEYQQQQNFYELSLVSDLYQVIVWFERSVRQQREAEKELRKTSSDILLYLSLHFSEELTLTKIANQFKTTPQTINRRLKLLTGKTFTENLASIRMNNAVALLRFDELTIAYVANYVGYSSIPSFNKQFKALIGCSPSKLKQRAFTHESNSFRFQNTMSYEIYTYITTNYMKDISVKSAAKYFYASPTSINQILLNEFSMTFNSLLEFTRMLFARSLLLCSTKKIEAISEACGYLSIRTFNRSFLAFWGNSPKKYKESLTK</sequence>
<protein>
    <submittedName>
        <fullName evidence="5">AraC family transcriptional regulator</fullName>
    </submittedName>
</protein>
<dbReference type="PROSITE" id="PS01124">
    <property type="entry name" value="HTH_ARAC_FAMILY_2"/>
    <property type="match status" value="2"/>
</dbReference>
<dbReference type="GO" id="GO:0043565">
    <property type="term" value="F:sequence-specific DNA binding"/>
    <property type="evidence" value="ECO:0007669"/>
    <property type="project" value="InterPro"/>
</dbReference>
<dbReference type="EMBL" id="JAVBVO010000003">
    <property type="protein sequence ID" value="MDZ5758868.1"/>
    <property type="molecule type" value="Genomic_DNA"/>
</dbReference>
<dbReference type="SUPFAM" id="SSF51215">
    <property type="entry name" value="Regulatory protein AraC"/>
    <property type="match status" value="1"/>
</dbReference>
<keyword evidence="1" id="KW-0805">Transcription regulation</keyword>
<name>A0AAW9JTK9_CARML</name>
<dbReference type="PANTHER" id="PTHR43280:SF2">
    <property type="entry name" value="HTH-TYPE TRANSCRIPTIONAL REGULATOR EXSA"/>
    <property type="match status" value="1"/>
</dbReference>
<dbReference type="InterPro" id="IPR009057">
    <property type="entry name" value="Homeodomain-like_sf"/>
</dbReference>
<keyword evidence="2" id="KW-0238">DNA-binding</keyword>
<dbReference type="GO" id="GO:0003700">
    <property type="term" value="F:DNA-binding transcription factor activity"/>
    <property type="evidence" value="ECO:0007669"/>
    <property type="project" value="InterPro"/>
</dbReference>
<evidence type="ECO:0000256" key="1">
    <source>
        <dbReference type="ARBA" id="ARBA00023015"/>
    </source>
</evidence>
<reference evidence="5" key="1">
    <citation type="submission" date="2023-08" db="EMBL/GenBank/DDBJ databases">
        <title>Genomic characterization of piscicolin 126 produced by Carnobacterium maltaromaticum CM22 strain isolated from salmon (Salmo salar).</title>
        <authorList>
            <person name="Gonzalez-Gragera E."/>
            <person name="Garcia-Lopez J.D."/>
            <person name="Teso-Perez C."/>
            <person name="Gimenez-Hernandez I."/>
            <person name="Peralta-Sanchez J.M."/>
            <person name="Valdivia E."/>
            <person name="Montalban-Lopez M."/>
            <person name="Martin-Platero A.M."/>
            <person name="Banos A."/>
            <person name="Martinez-Bueno M."/>
        </authorList>
    </citation>
    <scope>NUCLEOTIDE SEQUENCE</scope>
    <source>
        <strain evidence="5">CM22</strain>
    </source>
</reference>
<dbReference type="InterPro" id="IPR018060">
    <property type="entry name" value="HTH_AraC"/>
</dbReference>
<evidence type="ECO:0000313" key="6">
    <source>
        <dbReference type="Proteomes" id="UP001290462"/>
    </source>
</evidence>
<dbReference type="PANTHER" id="PTHR43280">
    <property type="entry name" value="ARAC-FAMILY TRANSCRIPTIONAL REGULATOR"/>
    <property type="match status" value="1"/>
</dbReference>
<dbReference type="SUPFAM" id="SSF46689">
    <property type="entry name" value="Homeodomain-like"/>
    <property type="match status" value="2"/>
</dbReference>
<dbReference type="SMART" id="SM00342">
    <property type="entry name" value="HTH_ARAC"/>
    <property type="match status" value="2"/>
</dbReference>
<proteinExistence type="predicted"/>
<accession>A0AAW9JTK9</accession>
<evidence type="ECO:0000313" key="5">
    <source>
        <dbReference type="EMBL" id="MDZ5758868.1"/>
    </source>
</evidence>
<dbReference type="PROSITE" id="PS00041">
    <property type="entry name" value="HTH_ARAC_FAMILY_1"/>
    <property type="match status" value="2"/>
</dbReference>
<dbReference type="Pfam" id="PF02311">
    <property type="entry name" value="AraC_binding"/>
    <property type="match status" value="1"/>
</dbReference>
<comment type="caution">
    <text evidence="5">The sequence shown here is derived from an EMBL/GenBank/DDBJ whole genome shotgun (WGS) entry which is preliminary data.</text>
</comment>
<evidence type="ECO:0000256" key="2">
    <source>
        <dbReference type="ARBA" id="ARBA00023125"/>
    </source>
</evidence>
<dbReference type="Pfam" id="PF12833">
    <property type="entry name" value="HTH_18"/>
    <property type="match status" value="2"/>
</dbReference>